<name>A0A090EFN1_MESPL</name>
<gene>
    <name evidence="1" type="ORF">MPL3356_60537</name>
</gene>
<proteinExistence type="predicted"/>
<dbReference type="Proteomes" id="UP000045285">
    <property type="component" value="Unassembled WGS sequence"/>
</dbReference>
<sequence>MTVERRGDHFVIVHAGRDVDFSFATEGEAWKWADANIDDQVFDTPNCFSPPLNYRQTPQAS</sequence>
<evidence type="ECO:0000313" key="2">
    <source>
        <dbReference type="Proteomes" id="UP000045285"/>
    </source>
</evidence>
<evidence type="ECO:0000313" key="1">
    <source>
        <dbReference type="EMBL" id="CDX26756.1"/>
    </source>
</evidence>
<keyword evidence="2" id="KW-1185">Reference proteome</keyword>
<dbReference type="EMBL" id="CCMZ01000056">
    <property type="protein sequence ID" value="CDX26756.1"/>
    <property type="molecule type" value="Genomic_DNA"/>
</dbReference>
<dbReference type="AlphaFoldDB" id="A0A090EFN1"/>
<reference evidence="2" key="1">
    <citation type="submission" date="2014-08" db="EMBL/GenBank/DDBJ databases">
        <authorList>
            <person name="Moulin L."/>
        </authorList>
    </citation>
    <scope>NUCLEOTIDE SEQUENCE [LARGE SCALE GENOMIC DNA]</scope>
</reference>
<accession>A0A090EFN1</accession>
<organism evidence="1 2">
    <name type="scientific">Mesorhizobium plurifarium</name>
    <dbReference type="NCBI Taxonomy" id="69974"/>
    <lineage>
        <taxon>Bacteria</taxon>
        <taxon>Pseudomonadati</taxon>
        <taxon>Pseudomonadota</taxon>
        <taxon>Alphaproteobacteria</taxon>
        <taxon>Hyphomicrobiales</taxon>
        <taxon>Phyllobacteriaceae</taxon>
        <taxon>Mesorhizobium</taxon>
    </lineage>
</organism>
<protein>
    <submittedName>
        <fullName evidence="1">Uncharacterized protein</fullName>
    </submittedName>
</protein>